<evidence type="ECO:0000256" key="1">
    <source>
        <dbReference type="SAM" id="MobiDB-lite"/>
    </source>
</evidence>
<evidence type="ECO:0000313" key="2">
    <source>
        <dbReference type="EMBL" id="MED6133247.1"/>
    </source>
</evidence>
<sequence length="264" mass="30802">MAYQRELPMDDQPVSGCLSEFEALMSDGTGRPRWEWFENMFRQLPEPEHQDVCTVTFSWFTSTFETLPNNAREDLVVRHARAYIMMLLSNALFADKTAVRVHLRWSRYLPTSDENLPRVVAYKRKLDKLTHREVNAVDAVVHSLIWHEDHRALWTSIVPLSYFGCTEWHQVDRVIPQYGGVQNISHRPLNIDFLHAKDGRGIDRYDSSPSIDFLRWWFLVGKRYLAAGDAFYQRSPDEIPIDATQRESAPHSQRSQVPNIPDNM</sequence>
<protein>
    <recommendedName>
        <fullName evidence="4">Aminotransferase-like plant mobile domain-containing protein</fullName>
    </recommendedName>
</protein>
<dbReference type="PANTHER" id="PTHR46033">
    <property type="entry name" value="PROTEIN MAIN-LIKE 2"/>
    <property type="match status" value="1"/>
</dbReference>
<evidence type="ECO:0000313" key="3">
    <source>
        <dbReference type="Proteomes" id="UP001341840"/>
    </source>
</evidence>
<feature type="region of interest" description="Disordered" evidence="1">
    <location>
        <begin position="244"/>
        <end position="264"/>
    </location>
</feature>
<accession>A0ABU6SA94</accession>
<dbReference type="InterPro" id="IPR044824">
    <property type="entry name" value="MAIN-like"/>
</dbReference>
<name>A0ABU6SA94_9FABA</name>
<organism evidence="2 3">
    <name type="scientific">Stylosanthes scabra</name>
    <dbReference type="NCBI Taxonomy" id="79078"/>
    <lineage>
        <taxon>Eukaryota</taxon>
        <taxon>Viridiplantae</taxon>
        <taxon>Streptophyta</taxon>
        <taxon>Embryophyta</taxon>
        <taxon>Tracheophyta</taxon>
        <taxon>Spermatophyta</taxon>
        <taxon>Magnoliopsida</taxon>
        <taxon>eudicotyledons</taxon>
        <taxon>Gunneridae</taxon>
        <taxon>Pentapetalae</taxon>
        <taxon>rosids</taxon>
        <taxon>fabids</taxon>
        <taxon>Fabales</taxon>
        <taxon>Fabaceae</taxon>
        <taxon>Papilionoideae</taxon>
        <taxon>50 kb inversion clade</taxon>
        <taxon>dalbergioids sensu lato</taxon>
        <taxon>Dalbergieae</taxon>
        <taxon>Pterocarpus clade</taxon>
        <taxon>Stylosanthes</taxon>
    </lineage>
</organism>
<comment type="caution">
    <text evidence="2">The sequence shown here is derived from an EMBL/GenBank/DDBJ whole genome shotgun (WGS) entry which is preliminary data.</text>
</comment>
<dbReference type="PANTHER" id="PTHR46033:SF1">
    <property type="entry name" value="PROTEIN MAIN-LIKE 2"/>
    <property type="match status" value="1"/>
</dbReference>
<gene>
    <name evidence="2" type="ORF">PIB30_026707</name>
</gene>
<proteinExistence type="predicted"/>
<keyword evidence="3" id="KW-1185">Reference proteome</keyword>
<reference evidence="2 3" key="1">
    <citation type="journal article" date="2023" name="Plants (Basel)">
        <title>Bridging the Gap: Combining Genomics and Transcriptomics Approaches to Understand Stylosanthes scabra, an Orphan Legume from the Brazilian Caatinga.</title>
        <authorList>
            <person name="Ferreira-Neto J.R.C."/>
            <person name="da Silva M.D."/>
            <person name="Binneck E."/>
            <person name="de Melo N.F."/>
            <person name="da Silva R.H."/>
            <person name="de Melo A.L.T.M."/>
            <person name="Pandolfi V."/>
            <person name="Bustamante F.O."/>
            <person name="Brasileiro-Vidal A.C."/>
            <person name="Benko-Iseppon A.M."/>
        </authorList>
    </citation>
    <scope>NUCLEOTIDE SEQUENCE [LARGE SCALE GENOMIC DNA]</scope>
    <source>
        <tissue evidence="2">Leaves</tissue>
    </source>
</reference>
<dbReference type="EMBL" id="JASCZI010060516">
    <property type="protein sequence ID" value="MED6133247.1"/>
    <property type="molecule type" value="Genomic_DNA"/>
</dbReference>
<dbReference type="Proteomes" id="UP001341840">
    <property type="component" value="Unassembled WGS sequence"/>
</dbReference>
<evidence type="ECO:0008006" key="4">
    <source>
        <dbReference type="Google" id="ProtNLM"/>
    </source>
</evidence>